<organism evidence="2">
    <name type="scientific">Cacopsylla melanoneura</name>
    <dbReference type="NCBI Taxonomy" id="428564"/>
    <lineage>
        <taxon>Eukaryota</taxon>
        <taxon>Metazoa</taxon>
        <taxon>Ecdysozoa</taxon>
        <taxon>Arthropoda</taxon>
        <taxon>Hexapoda</taxon>
        <taxon>Insecta</taxon>
        <taxon>Pterygota</taxon>
        <taxon>Neoptera</taxon>
        <taxon>Paraneoptera</taxon>
        <taxon>Hemiptera</taxon>
        <taxon>Sternorrhyncha</taxon>
        <taxon>Psylloidea</taxon>
        <taxon>Psyllidae</taxon>
        <taxon>Psyllinae</taxon>
        <taxon>Cacopsylla</taxon>
    </lineage>
</organism>
<dbReference type="EMBL" id="HBUF01037475">
    <property type="protein sequence ID" value="CAG6616958.1"/>
    <property type="molecule type" value="Transcribed_RNA"/>
</dbReference>
<keyword evidence="1" id="KW-0472">Membrane</keyword>
<feature type="transmembrane region" description="Helical" evidence="1">
    <location>
        <begin position="92"/>
        <end position="114"/>
    </location>
</feature>
<sequence>MNAVEPNEVCNVLSTESVHFYPPQIYHFLHQAKITYLSNNVYLVLVTNPHYYSIFQFKSQPNQSPNLTLPISGLMLLTFLMCRYQHDYLIFISFLPIRTYYGLVKLLILFLLAVKHHKFSSTLYIINCMFIRYLPYVI</sequence>
<keyword evidence="1" id="KW-0812">Transmembrane</keyword>
<evidence type="ECO:0000313" key="2">
    <source>
        <dbReference type="EMBL" id="CAG6616958.1"/>
    </source>
</evidence>
<reference evidence="2" key="1">
    <citation type="submission" date="2021-05" db="EMBL/GenBank/DDBJ databases">
        <authorList>
            <person name="Alioto T."/>
            <person name="Alioto T."/>
            <person name="Gomez Garrido J."/>
        </authorList>
    </citation>
    <scope>NUCLEOTIDE SEQUENCE</scope>
</reference>
<evidence type="ECO:0000256" key="1">
    <source>
        <dbReference type="SAM" id="Phobius"/>
    </source>
</evidence>
<dbReference type="AlphaFoldDB" id="A0A8D8PXI5"/>
<proteinExistence type="predicted"/>
<name>A0A8D8PXI5_9HEMI</name>
<accession>A0A8D8PXI5</accession>
<keyword evidence="1" id="KW-1133">Transmembrane helix</keyword>
<protein>
    <submittedName>
        <fullName evidence="2">Uncharacterized protein</fullName>
    </submittedName>
</protein>